<protein>
    <submittedName>
        <fullName evidence="1">Uncharacterized protein</fullName>
    </submittedName>
</protein>
<proteinExistence type="predicted"/>
<comment type="caution">
    <text evidence="1">The sequence shown here is derived from an EMBL/GenBank/DDBJ whole genome shotgun (WGS) entry which is preliminary data.</text>
</comment>
<evidence type="ECO:0000313" key="2">
    <source>
        <dbReference type="Proteomes" id="UP000239936"/>
    </source>
</evidence>
<keyword evidence="2" id="KW-1185">Reference proteome</keyword>
<reference evidence="1 2" key="1">
    <citation type="submission" date="2018-01" db="EMBL/GenBank/DDBJ databases">
        <title>The complete genome sequence of Chromatium okenii LaCa, a purple sulfur bacterium with a turbulent life.</title>
        <authorList>
            <person name="Luedin S.M."/>
            <person name="Liechti N."/>
            <person name="Storelli N."/>
            <person name="Danza F."/>
            <person name="Wittwer M."/>
            <person name="Pothier J.F."/>
            <person name="Tonolla M.A."/>
        </authorList>
    </citation>
    <scope>NUCLEOTIDE SEQUENCE [LARGE SCALE GENOMIC DNA]</scope>
    <source>
        <strain evidence="1 2">LaCa</strain>
    </source>
</reference>
<accession>A0A2S7XUW6</accession>
<gene>
    <name evidence="1" type="ORF">CXB77_01735</name>
</gene>
<evidence type="ECO:0000313" key="1">
    <source>
        <dbReference type="EMBL" id="PQJ97446.1"/>
    </source>
</evidence>
<organism evidence="1 2">
    <name type="scientific">Chromatium okenii</name>
    <dbReference type="NCBI Taxonomy" id="61644"/>
    <lineage>
        <taxon>Bacteria</taxon>
        <taxon>Pseudomonadati</taxon>
        <taxon>Pseudomonadota</taxon>
        <taxon>Gammaproteobacteria</taxon>
        <taxon>Chromatiales</taxon>
        <taxon>Chromatiaceae</taxon>
        <taxon>Chromatium</taxon>
    </lineage>
</organism>
<dbReference type="EMBL" id="PPGH01000012">
    <property type="protein sequence ID" value="PQJ97446.1"/>
    <property type="molecule type" value="Genomic_DNA"/>
</dbReference>
<dbReference type="AlphaFoldDB" id="A0A2S7XUW6"/>
<name>A0A2S7XUW6_9GAMM</name>
<dbReference type="Proteomes" id="UP000239936">
    <property type="component" value="Unassembled WGS sequence"/>
</dbReference>
<sequence length="65" mass="7149">MPLFTLRGIAEFARRTSGATAAWHSFTARLRAQLPADWAQFAGAATGQLSAVDRAGRRTELLRFE</sequence>